<dbReference type="EMBL" id="LAZR01000561">
    <property type="protein sequence ID" value="KKN64290.1"/>
    <property type="molecule type" value="Genomic_DNA"/>
</dbReference>
<keyword evidence="1" id="KW-1133">Transmembrane helix</keyword>
<keyword evidence="1" id="KW-0812">Transmembrane</keyword>
<comment type="caution">
    <text evidence="2">The sequence shown here is derived from an EMBL/GenBank/DDBJ whole genome shotgun (WGS) entry which is preliminary data.</text>
</comment>
<feature type="transmembrane region" description="Helical" evidence="1">
    <location>
        <begin position="38"/>
        <end position="55"/>
    </location>
</feature>
<gene>
    <name evidence="2" type="ORF">LCGC14_0493350</name>
</gene>
<evidence type="ECO:0000256" key="1">
    <source>
        <dbReference type="SAM" id="Phobius"/>
    </source>
</evidence>
<name>A0A0F9S632_9ZZZZ</name>
<dbReference type="AlphaFoldDB" id="A0A0F9S632"/>
<evidence type="ECO:0000313" key="2">
    <source>
        <dbReference type="EMBL" id="KKN64290.1"/>
    </source>
</evidence>
<sequence length="107" mass="12138">MLDKFEDGLDLALGEIVGVLTTPIFISIFVSLRLFPSYFIWIFNLISIGGMISLIREISFRATTYIVGWFVGIFILAYSGLLAPIDILIYLIPLVFLVYKAKKSFTY</sequence>
<proteinExistence type="predicted"/>
<protein>
    <submittedName>
        <fullName evidence="2">Uncharacterized protein</fullName>
    </submittedName>
</protein>
<organism evidence="2">
    <name type="scientific">marine sediment metagenome</name>
    <dbReference type="NCBI Taxonomy" id="412755"/>
    <lineage>
        <taxon>unclassified sequences</taxon>
        <taxon>metagenomes</taxon>
        <taxon>ecological metagenomes</taxon>
    </lineage>
</organism>
<feature type="transmembrane region" description="Helical" evidence="1">
    <location>
        <begin position="12"/>
        <end position="32"/>
    </location>
</feature>
<feature type="transmembrane region" description="Helical" evidence="1">
    <location>
        <begin position="67"/>
        <end position="99"/>
    </location>
</feature>
<accession>A0A0F9S632</accession>
<keyword evidence="1" id="KW-0472">Membrane</keyword>
<reference evidence="2" key="1">
    <citation type="journal article" date="2015" name="Nature">
        <title>Complex archaea that bridge the gap between prokaryotes and eukaryotes.</title>
        <authorList>
            <person name="Spang A."/>
            <person name="Saw J.H."/>
            <person name="Jorgensen S.L."/>
            <person name="Zaremba-Niedzwiedzka K."/>
            <person name="Martijn J."/>
            <person name="Lind A.E."/>
            <person name="van Eijk R."/>
            <person name="Schleper C."/>
            <person name="Guy L."/>
            <person name="Ettema T.J."/>
        </authorList>
    </citation>
    <scope>NUCLEOTIDE SEQUENCE</scope>
</reference>